<organism evidence="8 9">
    <name type="scientific">Fusarium austroafricanum</name>
    <dbReference type="NCBI Taxonomy" id="2364996"/>
    <lineage>
        <taxon>Eukaryota</taxon>
        <taxon>Fungi</taxon>
        <taxon>Dikarya</taxon>
        <taxon>Ascomycota</taxon>
        <taxon>Pezizomycotina</taxon>
        <taxon>Sordariomycetes</taxon>
        <taxon>Hypocreomycetidae</taxon>
        <taxon>Hypocreales</taxon>
        <taxon>Nectriaceae</taxon>
        <taxon>Fusarium</taxon>
        <taxon>Fusarium concolor species complex</taxon>
    </lineage>
</organism>
<keyword evidence="9" id="KW-1185">Reference proteome</keyword>
<comment type="similarity">
    <text evidence="2">Belongs to the cytochrome P450 family.</text>
</comment>
<evidence type="ECO:0000256" key="5">
    <source>
        <dbReference type="ARBA" id="ARBA00023002"/>
    </source>
</evidence>
<keyword evidence="5" id="KW-0560">Oxidoreductase</keyword>
<evidence type="ECO:0000256" key="7">
    <source>
        <dbReference type="ARBA" id="ARBA00023033"/>
    </source>
</evidence>
<keyword evidence="7" id="KW-0503">Monooxygenase</keyword>
<dbReference type="EMBL" id="JAADJG010001654">
    <property type="protein sequence ID" value="KAF4414856.1"/>
    <property type="molecule type" value="Genomic_DNA"/>
</dbReference>
<name>A0A8H4J886_9HYPO</name>
<evidence type="ECO:0000256" key="1">
    <source>
        <dbReference type="ARBA" id="ARBA00001971"/>
    </source>
</evidence>
<proteinExistence type="inferred from homology"/>
<dbReference type="GO" id="GO:0046872">
    <property type="term" value="F:metal ion binding"/>
    <property type="evidence" value="ECO:0007669"/>
    <property type="project" value="UniProtKB-KW"/>
</dbReference>
<evidence type="ECO:0000256" key="6">
    <source>
        <dbReference type="ARBA" id="ARBA00023004"/>
    </source>
</evidence>
<keyword evidence="3" id="KW-0349">Heme</keyword>
<dbReference type="Proteomes" id="UP000605986">
    <property type="component" value="Unassembled WGS sequence"/>
</dbReference>
<comment type="cofactor">
    <cofactor evidence="1">
        <name>heme</name>
        <dbReference type="ChEBI" id="CHEBI:30413"/>
    </cofactor>
</comment>
<evidence type="ECO:0000313" key="8">
    <source>
        <dbReference type="EMBL" id="KAF4414856.1"/>
    </source>
</evidence>
<dbReference type="AlphaFoldDB" id="A0A8H4J886"/>
<feature type="non-terminal residue" evidence="8">
    <location>
        <position position="103"/>
    </location>
</feature>
<accession>A0A8H4J886</accession>
<gene>
    <name evidence="8" type="ORF">F53441_14692</name>
</gene>
<reference evidence="8" key="1">
    <citation type="submission" date="2020-01" db="EMBL/GenBank/DDBJ databases">
        <title>Identification and distribution of gene clusters putatively required for synthesis of sphingolipid metabolism inhibitors in phylogenetically diverse species of the filamentous fungus Fusarium.</title>
        <authorList>
            <person name="Kim H.-S."/>
            <person name="Busman M."/>
            <person name="Brown D.W."/>
            <person name="Divon H."/>
            <person name="Uhlig S."/>
            <person name="Proctor R.H."/>
        </authorList>
    </citation>
    <scope>NUCLEOTIDE SEQUENCE</scope>
    <source>
        <strain evidence="8">NRRL 53441</strain>
    </source>
</reference>
<keyword evidence="6" id="KW-0408">Iron</keyword>
<comment type="caution">
    <text evidence="8">The sequence shown here is derived from an EMBL/GenBank/DDBJ whole genome shotgun (WGS) entry which is preliminary data.</text>
</comment>
<keyword evidence="4" id="KW-0479">Metal-binding</keyword>
<dbReference type="OrthoDB" id="1844152at2759"/>
<evidence type="ECO:0000256" key="2">
    <source>
        <dbReference type="ARBA" id="ARBA00010617"/>
    </source>
</evidence>
<evidence type="ECO:0000256" key="4">
    <source>
        <dbReference type="ARBA" id="ARBA00022723"/>
    </source>
</evidence>
<dbReference type="PANTHER" id="PTHR46206:SF1">
    <property type="entry name" value="P450, PUTATIVE (EUROFUNG)-RELATED"/>
    <property type="match status" value="1"/>
</dbReference>
<dbReference type="PANTHER" id="PTHR46206">
    <property type="entry name" value="CYTOCHROME P450"/>
    <property type="match status" value="1"/>
</dbReference>
<dbReference type="GO" id="GO:0004497">
    <property type="term" value="F:monooxygenase activity"/>
    <property type="evidence" value="ECO:0007669"/>
    <property type="project" value="UniProtKB-KW"/>
</dbReference>
<protein>
    <submittedName>
        <fullName evidence="8">Uncharacterized protein</fullName>
    </submittedName>
</protein>
<evidence type="ECO:0000256" key="3">
    <source>
        <dbReference type="ARBA" id="ARBA00022617"/>
    </source>
</evidence>
<evidence type="ECO:0000313" key="9">
    <source>
        <dbReference type="Proteomes" id="UP000605986"/>
    </source>
</evidence>
<sequence>MKGIIAQPDEVLDMERAFAEVDQIAWSLGHDKYVVDPWQGVIVKYDLNRAIDIIANNMKDELHEVFDEQFGTDTQNWKKIELSTTVKMIVAQAASRFTVGLPL</sequence>